<dbReference type="GO" id="GO:0009279">
    <property type="term" value="C:cell outer membrane"/>
    <property type="evidence" value="ECO:0007669"/>
    <property type="project" value="UniProtKB-SubCell"/>
</dbReference>
<keyword evidence="9" id="KW-1185">Reference proteome</keyword>
<evidence type="ECO:0000256" key="2">
    <source>
        <dbReference type="ARBA" id="ARBA00006275"/>
    </source>
</evidence>
<evidence type="ECO:0000259" key="6">
    <source>
        <dbReference type="Pfam" id="PF07980"/>
    </source>
</evidence>
<dbReference type="PROSITE" id="PS51257">
    <property type="entry name" value="PROKAR_LIPOPROTEIN"/>
    <property type="match status" value="1"/>
</dbReference>
<proteinExistence type="inferred from homology"/>
<keyword evidence="4" id="KW-0472">Membrane</keyword>
<feature type="domain" description="SusD-like N-terminal" evidence="7">
    <location>
        <begin position="130"/>
        <end position="247"/>
    </location>
</feature>
<evidence type="ECO:0000256" key="3">
    <source>
        <dbReference type="ARBA" id="ARBA00022729"/>
    </source>
</evidence>
<comment type="caution">
    <text evidence="8">The sequence shown here is derived from an EMBL/GenBank/DDBJ whole genome shotgun (WGS) entry which is preliminary data.</text>
</comment>
<gene>
    <name evidence="8" type="ORF">IQ13_3591</name>
</gene>
<evidence type="ECO:0000256" key="5">
    <source>
        <dbReference type="ARBA" id="ARBA00023237"/>
    </source>
</evidence>
<dbReference type="Pfam" id="PF14322">
    <property type="entry name" value="SusD-like_3"/>
    <property type="match status" value="1"/>
</dbReference>
<dbReference type="RefSeq" id="WP_199758308.1">
    <property type="nucleotide sequence ID" value="NZ_VLLE01000006.1"/>
</dbReference>
<evidence type="ECO:0000313" key="8">
    <source>
        <dbReference type="EMBL" id="TWI79189.1"/>
    </source>
</evidence>
<feature type="domain" description="RagB/SusD" evidence="6">
    <location>
        <begin position="372"/>
        <end position="517"/>
    </location>
</feature>
<dbReference type="InterPro" id="IPR011990">
    <property type="entry name" value="TPR-like_helical_dom_sf"/>
</dbReference>
<evidence type="ECO:0000256" key="4">
    <source>
        <dbReference type="ARBA" id="ARBA00023136"/>
    </source>
</evidence>
<organism evidence="8 9">
    <name type="scientific">Lacibacter cauensis</name>
    <dbReference type="NCBI Taxonomy" id="510947"/>
    <lineage>
        <taxon>Bacteria</taxon>
        <taxon>Pseudomonadati</taxon>
        <taxon>Bacteroidota</taxon>
        <taxon>Chitinophagia</taxon>
        <taxon>Chitinophagales</taxon>
        <taxon>Chitinophagaceae</taxon>
        <taxon>Lacibacter</taxon>
    </lineage>
</organism>
<dbReference type="InterPro" id="IPR033985">
    <property type="entry name" value="SusD-like_N"/>
</dbReference>
<protein>
    <submittedName>
        <fullName evidence="8">Putative outer membrane starch-binding protein</fullName>
    </submittedName>
</protein>
<keyword evidence="5" id="KW-0998">Cell outer membrane</keyword>
<dbReference type="AlphaFoldDB" id="A0A562SCY9"/>
<comment type="subcellular location">
    <subcellularLocation>
        <location evidence="1">Cell outer membrane</location>
    </subcellularLocation>
</comment>
<sequence length="518" mass="59159">MKRIISILVVTTLLLVGSGCKKFLSLDPPNALSGNNFWKTKTDLENYTNGMYELLRKSVARLDMKADASSFNFPFFAFSGDLRGGMAKENTEIGWGRTYVANLSNNNIKALFVDAPSGGNNWYRVFNMIRFSQWDQFYKVIAAANIAVDRVDGVPDPSLTAEEKRQYKAEAIFIRNMAYFLMVRQWGDVAYYTDAYHSAPLKRMPMVEVLKKCREDLMAVKDDLPWTYKDPVFVAVRGMRGSALALLMHINMWLAGFDTGNEKAYYEAVDALGDELYNENGGAYALLPLERNGEIFKGRSKEGLFEVPQNANYGESFGWSYYYDLVYYNRLAPDPTHPYISYDTKFMETIYPVGQADKRTDYWFDVSTMYSGNRNFKMLKFFVNRDPNSVDGTSFDASQIIFRYTDAILLHAEALANLGNDGKAKEKLNIVRNRAAAAPITSTGAELKTDIFYERCRELLGEGHYWFDVVRTKRIIDPSYKFGYHCTVEQFKAGAWTWPIHPSALINNPGMTLNTYWQ</sequence>
<dbReference type="SUPFAM" id="SSF48452">
    <property type="entry name" value="TPR-like"/>
    <property type="match status" value="1"/>
</dbReference>
<dbReference type="Gene3D" id="1.25.40.390">
    <property type="match status" value="1"/>
</dbReference>
<name>A0A562SCY9_9BACT</name>
<evidence type="ECO:0000313" key="9">
    <source>
        <dbReference type="Proteomes" id="UP000316167"/>
    </source>
</evidence>
<reference evidence="8 9" key="1">
    <citation type="journal article" date="2015" name="Stand. Genomic Sci.">
        <title>Genomic Encyclopedia of Bacterial and Archaeal Type Strains, Phase III: the genomes of soil and plant-associated and newly described type strains.</title>
        <authorList>
            <person name="Whitman W.B."/>
            <person name="Woyke T."/>
            <person name="Klenk H.P."/>
            <person name="Zhou Y."/>
            <person name="Lilburn T.G."/>
            <person name="Beck B.J."/>
            <person name="De Vos P."/>
            <person name="Vandamme P."/>
            <person name="Eisen J.A."/>
            <person name="Garrity G."/>
            <person name="Hugenholtz P."/>
            <person name="Kyrpides N.C."/>
        </authorList>
    </citation>
    <scope>NUCLEOTIDE SEQUENCE [LARGE SCALE GENOMIC DNA]</scope>
    <source>
        <strain evidence="8 9">CGMCC 1.7271</strain>
    </source>
</reference>
<dbReference type="Proteomes" id="UP000316167">
    <property type="component" value="Unassembled WGS sequence"/>
</dbReference>
<evidence type="ECO:0000256" key="1">
    <source>
        <dbReference type="ARBA" id="ARBA00004442"/>
    </source>
</evidence>
<keyword evidence="3" id="KW-0732">Signal</keyword>
<dbReference type="CDD" id="cd08977">
    <property type="entry name" value="SusD"/>
    <property type="match status" value="1"/>
</dbReference>
<evidence type="ECO:0000259" key="7">
    <source>
        <dbReference type="Pfam" id="PF14322"/>
    </source>
</evidence>
<dbReference type="Pfam" id="PF07980">
    <property type="entry name" value="SusD_RagB"/>
    <property type="match status" value="1"/>
</dbReference>
<accession>A0A562SCY9</accession>
<dbReference type="EMBL" id="VLLE01000006">
    <property type="protein sequence ID" value="TWI79189.1"/>
    <property type="molecule type" value="Genomic_DNA"/>
</dbReference>
<dbReference type="InterPro" id="IPR012944">
    <property type="entry name" value="SusD_RagB_dom"/>
</dbReference>
<comment type="similarity">
    <text evidence="2">Belongs to the SusD family.</text>
</comment>